<sequence length="150" mass="16465">MADRSVRAAHARLDRLLRERRLTLGVNIGLMNRPGSPVFRRIETALPIFLGIMGVVIAVAIGGFPLGLLALTAGLAVWFLVILPRLKDQVYERTLGYISSDPEAFLRVWEAGAVTLRRGGEECRPPGGDGAAFVRETRTQQEQDREDGLA</sequence>
<dbReference type="RefSeq" id="WP_218284266.1">
    <property type="nucleotide sequence ID" value="NZ_CP076448.1"/>
</dbReference>
<dbReference type="KEGG" id="elio:KO353_08595"/>
<keyword evidence="2" id="KW-1133">Transmembrane helix</keyword>
<dbReference type="Proteomes" id="UP000694001">
    <property type="component" value="Chromosome"/>
</dbReference>
<feature type="region of interest" description="Disordered" evidence="1">
    <location>
        <begin position="120"/>
        <end position="150"/>
    </location>
</feature>
<name>A0A975U1F0_9PROT</name>
<evidence type="ECO:0000256" key="1">
    <source>
        <dbReference type="SAM" id="MobiDB-lite"/>
    </source>
</evidence>
<evidence type="ECO:0000256" key="2">
    <source>
        <dbReference type="SAM" id="Phobius"/>
    </source>
</evidence>
<organism evidence="3 4">
    <name type="scientific">Elioraea tepida</name>
    <dbReference type="NCBI Taxonomy" id="2843330"/>
    <lineage>
        <taxon>Bacteria</taxon>
        <taxon>Pseudomonadati</taxon>
        <taxon>Pseudomonadota</taxon>
        <taxon>Alphaproteobacteria</taxon>
        <taxon>Acetobacterales</taxon>
        <taxon>Elioraeaceae</taxon>
        <taxon>Elioraea</taxon>
    </lineage>
</organism>
<protein>
    <submittedName>
        <fullName evidence="3">Uncharacterized protein</fullName>
    </submittedName>
</protein>
<keyword evidence="2" id="KW-0812">Transmembrane</keyword>
<feature type="transmembrane region" description="Helical" evidence="2">
    <location>
        <begin position="42"/>
        <end position="61"/>
    </location>
</feature>
<gene>
    <name evidence="3" type="ORF">KO353_08595</name>
</gene>
<accession>A0A975U1F0</accession>
<evidence type="ECO:0000313" key="4">
    <source>
        <dbReference type="Proteomes" id="UP000694001"/>
    </source>
</evidence>
<keyword evidence="4" id="KW-1185">Reference proteome</keyword>
<proteinExistence type="predicted"/>
<reference evidence="3" key="1">
    <citation type="submission" date="2021-06" db="EMBL/GenBank/DDBJ databases">
        <title>Elioraea tepida, sp. nov., a moderately thermophilic aerobic anoxygenic phototrophic bacterium isolated from an alkaline siliceous hot spring mat community in Yellowstone National Park, WY, USA.</title>
        <authorList>
            <person name="Saini M.K."/>
            <person name="Yoshida S."/>
            <person name="Sebastian A."/>
            <person name="Hirose S."/>
            <person name="Hara E."/>
            <person name="Tamaki H."/>
            <person name="Soulier N.T."/>
            <person name="Albert I."/>
            <person name="Hanada S."/>
            <person name="Bryant D.A."/>
            <person name="Tank M."/>
        </authorList>
    </citation>
    <scope>NUCLEOTIDE SEQUENCE</scope>
    <source>
        <strain evidence="3">MS-P2</strain>
    </source>
</reference>
<dbReference type="EMBL" id="CP076448">
    <property type="protein sequence ID" value="QXM23406.1"/>
    <property type="molecule type" value="Genomic_DNA"/>
</dbReference>
<feature type="compositionally biased region" description="Basic and acidic residues" evidence="1">
    <location>
        <begin position="135"/>
        <end position="150"/>
    </location>
</feature>
<dbReference type="AlphaFoldDB" id="A0A975U1F0"/>
<keyword evidence="2" id="KW-0472">Membrane</keyword>
<evidence type="ECO:0000313" key="3">
    <source>
        <dbReference type="EMBL" id="QXM23406.1"/>
    </source>
</evidence>